<dbReference type="GO" id="GO:0016567">
    <property type="term" value="P:protein ubiquitination"/>
    <property type="evidence" value="ECO:0007669"/>
    <property type="project" value="UniProtKB-UniPathway"/>
</dbReference>
<dbReference type="CDD" id="cd16655">
    <property type="entry name" value="RING-Ubox_WDSUB1-like"/>
    <property type="match status" value="1"/>
</dbReference>
<keyword evidence="3" id="KW-0472">Membrane</keyword>
<dbReference type="InterPro" id="IPR051348">
    <property type="entry name" value="U-box_ubiquitin_ligases"/>
</dbReference>
<feature type="compositionally biased region" description="Low complexity" evidence="2">
    <location>
        <begin position="603"/>
        <end position="613"/>
    </location>
</feature>
<evidence type="ECO:0000256" key="3">
    <source>
        <dbReference type="SAM" id="Phobius"/>
    </source>
</evidence>
<dbReference type="SMART" id="SM00504">
    <property type="entry name" value="Ubox"/>
    <property type="match status" value="1"/>
</dbReference>
<dbReference type="InterPro" id="IPR011009">
    <property type="entry name" value="Kinase-like_dom_sf"/>
</dbReference>
<keyword evidence="7" id="KW-1185">Reference proteome</keyword>
<feature type="domain" description="Protein kinase" evidence="4">
    <location>
        <begin position="350"/>
        <end position="589"/>
    </location>
</feature>
<evidence type="ECO:0000313" key="7">
    <source>
        <dbReference type="Proteomes" id="UP000612055"/>
    </source>
</evidence>
<dbReference type="EMBL" id="JAEHOE010000010">
    <property type="protein sequence ID" value="KAG2498310.1"/>
    <property type="molecule type" value="Genomic_DNA"/>
</dbReference>
<organism evidence="6 7">
    <name type="scientific">Edaphochlamys debaryana</name>
    <dbReference type="NCBI Taxonomy" id="47281"/>
    <lineage>
        <taxon>Eukaryota</taxon>
        <taxon>Viridiplantae</taxon>
        <taxon>Chlorophyta</taxon>
        <taxon>core chlorophytes</taxon>
        <taxon>Chlorophyceae</taxon>
        <taxon>CS clade</taxon>
        <taxon>Chlamydomonadales</taxon>
        <taxon>Chlamydomonadales incertae sedis</taxon>
        <taxon>Edaphochlamys</taxon>
    </lineage>
</organism>
<dbReference type="Gene3D" id="1.10.510.10">
    <property type="entry name" value="Transferase(Phosphotransferase) domain 1"/>
    <property type="match status" value="1"/>
</dbReference>
<dbReference type="PROSITE" id="PS50011">
    <property type="entry name" value="PROTEIN_KINASE_DOM"/>
    <property type="match status" value="1"/>
</dbReference>
<dbReference type="SUPFAM" id="SSF57850">
    <property type="entry name" value="RING/U-box"/>
    <property type="match status" value="1"/>
</dbReference>
<dbReference type="GO" id="GO:0004672">
    <property type="term" value="F:protein kinase activity"/>
    <property type="evidence" value="ECO:0007669"/>
    <property type="project" value="InterPro"/>
</dbReference>
<dbReference type="Pfam" id="PF07714">
    <property type="entry name" value="PK_Tyr_Ser-Thr"/>
    <property type="match status" value="1"/>
</dbReference>
<sequence length="707" mass="73597">MMLVLDGRPLLGFVGNNTYIINTLWSTYMNGSLAQVRQSAPLRGPLHGANKSSSRRDNGSLDLTTSWSLTSPDRIASVTVCCWHNRSTGSLESAPSQIRLRSALGMVLKTGPDDTGLSVTCSPWEDVPSGYLLAGLMWQSLSDPSYNGPSGRVAFLYAEPAAGSWFYTGPFKGGSPPPAGQPAPSSGGMTNVPGITAGVFVACLTPLAIIGALGVYFKRRKQQQQERQRQQQREEQRQQQLSGGGFLVGPEQPRAPETLATGGGGNGGAMPMVAISVWGPAGPGAQPTPWGQAQVAPQPFAAGPWSAPPHNAHSGAAAGTSQGIAPQSQAHLTMRQIYYPSDLESATDGFCAAGLVGRGPSGSAVYRGELDGAAVAAKRMGQAAPETVGPDLEAAARVLASLQLLHVLRVLGCCPEQHVIVYDWAFGGSLEGRLAPGGPGLGWKDRVRVAAEAGTGLALLHGLTPPLAHGSLHPRNVLLDGEGRAQLADVGLGTAPPEGGGAGPEGDVHALGVLMLRLLGVGGSEGDVVARARAAQSDPTLSALVGSGRAGADWPYPESLGFAHLALKCVGPDPGSRPDLRSVVLPALLQLHNRTRLYGDGPAGPAAAAALPQEGEEEEGDAPTNIPAGFVCPITQELMADPCVAADGFSYERIAIQEWTSRFTAAGRPARSSLTNLPLPHPNVVPNNALKQLIRHWNIWKEEKRHG</sequence>
<feature type="region of interest" description="Disordered" evidence="2">
    <location>
        <begin position="224"/>
        <end position="266"/>
    </location>
</feature>
<dbReference type="GO" id="GO:0005524">
    <property type="term" value="F:ATP binding"/>
    <property type="evidence" value="ECO:0007669"/>
    <property type="project" value="InterPro"/>
</dbReference>
<evidence type="ECO:0000256" key="2">
    <source>
        <dbReference type="SAM" id="MobiDB-lite"/>
    </source>
</evidence>
<dbReference type="InterPro" id="IPR000719">
    <property type="entry name" value="Prot_kinase_dom"/>
</dbReference>
<dbReference type="Gene3D" id="3.30.40.10">
    <property type="entry name" value="Zinc/RING finger domain, C3HC4 (zinc finger)"/>
    <property type="match status" value="1"/>
</dbReference>
<dbReference type="AlphaFoldDB" id="A0A836C316"/>
<name>A0A836C316_9CHLO</name>
<dbReference type="Pfam" id="PF04564">
    <property type="entry name" value="U-box"/>
    <property type="match status" value="1"/>
</dbReference>
<dbReference type="OrthoDB" id="535797at2759"/>
<dbReference type="InterPro" id="IPR013083">
    <property type="entry name" value="Znf_RING/FYVE/PHD"/>
</dbReference>
<accession>A0A836C316</accession>
<dbReference type="Proteomes" id="UP000612055">
    <property type="component" value="Unassembled WGS sequence"/>
</dbReference>
<evidence type="ECO:0000256" key="1">
    <source>
        <dbReference type="ARBA" id="ARBA00022786"/>
    </source>
</evidence>
<evidence type="ECO:0000259" key="5">
    <source>
        <dbReference type="PROSITE" id="PS51698"/>
    </source>
</evidence>
<feature type="region of interest" description="Disordered" evidence="2">
    <location>
        <begin position="603"/>
        <end position="622"/>
    </location>
</feature>
<protein>
    <recommendedName>
        <fullName evidence="8">U-box domain-containing protein</fullName>
    </recommendedName>
</protein>
<feature type="region of interest" description="Disordered" evidence="2">
    <location>
        <begin position="280"/>
        <end position="326"/>
    </location>
</feature>
<reference evidence="6" key="1">
    <citation type="journal article" date="2020" name="bioRxiv">
        <title>Comparative genomics of Chlamydomonas.</title>
        <authorList>
            <person name="Craig R.J."/>
            <person name="Hasan A.R."/>
            <person name="Ness R.W."/>
            <person name="Keightley P.D."/>
        </authorList>
    </citation>
    <scope>NUCLEOTIDE SEQUENCE</scope>
    <source>
        <strain evidence="6">CCAP 11/70</strain>
    </source>
</reference>
<proteinExistence type="predicted"/>
<gene>
    <name evidence="6" type="ORF">HYH03_003571</name>
</gene>
<dbReference type="SUPFAM" id="SSF56112">
    <property type="entry name" value="Protein kinase-like (PK-like)"/>
    <property type="match status" value="1"/>
</dbReference>
<keyword evidence="3" id="KW-1133">Transmembrane helix</keyword>
<evidence type="ECO:0008006" key="8">
    <source>
        <dbReference type="Google" id="ProtNLM"/>
    </source>
</evidence>
<dbReference type="UniPathway" id="UPA00143"/>
<comment type="caution">
    <text evidence="6">The sequence shown here is derived from an EMBL/GenBank/DDBJ whole genome shotgun (WGS) entry which is preliminary data.</text>
</comment>
<dbReference type="InterPro" id="IPR001245">
    <property type="entry name" value="Ser-Thr/Tyr_kinase_cat_dom"/>
</dbReference>
<keyword evidence="3" id="KW-0812">Transmembrane</keyword>
<keyword evidence="1" id="KW-0833">Ubl conjugation pathway</keyword>
<evidence type="ECO:0000259" key="4">
    <source>
        <dbReference type="PROSITE" id="PS50011"/>
    </source>
</evidence>
<dbReference type="PANTHER" id="PTHR45647:SF139">
    <property type="entry name" value="OS02G0152300 PROTEIN"/>
    <property type="match status" value="1"/>
</dbReference>
<dbReference type="GO" id="GO:0004842">
    <property type="term" value="F:ubiquitin-protein transferase activity"/>
    <property type="evidence" value="ECO:0007669"/>
    <property type="project" value="InterPro"/>
</dbReference>
<dbReference type="InterPro" id="IPR003613">
    <property type="entry name" value="Ubox_domain"/>
</dbReference>
<feature type="domain" description="U-box" evidence="5">
    <location>
        <begin position="625"/>
        <end position="704"/>
    </location>
</feature>
<dbReference type="PANTHER" id="PTHR45647">
    <property type="entry name" value="OS02G0152300 PROTEIN"/>
    <property type="match status" value="1"/>
</dbReference>
<feature type="transmembrane region" description="Helical" evidence="3">
    <location>
        <begin position="195"/>
        <end position="217"/>
    </location>
</feature>
<evidence type="ECO:0000313" key="6">
    <source>
        <dbReference type="EMBL" id="KAG2498310.1"/>
    </source>
</evidence>
<dbReference type="PROSITE" id="PS51698">
    <property type="entry name" value="U_BOX"/>
    <property type="match status" value="1"/>
</dbReference>
<feature type="compositionally biased region" description="Basic and acidic residues" evidence="2">
    <location>
        <begin position="224"/>
        <end position="237"/>
    </location>
</feature>